<evidence type="ECO:0000256" key="3">
    <source>
        <dbReference type="ARBA" id="ARBA00022989"/>
    </source>
</evidence>
<comment type="subcellular location">
    <subcellularLocation>
        <location evidence="1">Membrane</location>
        <topology evidence="1">Multi-pass membrane protein</topology>
    </subcellularLocation>
</comment>
<dbReference type="GO" id="GO:0016020">
    <property type="term" value="C:membrane"/>
    <property type="evidence" value="ECO:0007669"/>
    <property type="project" value="UniProtKB-SubCell"/>
</dbReference>
<feature type="domain" description="EamA" evidence="6">
    <location>
        <begin position="10"/>
        <end position="140"/>
    </location>
</feature>
<keyword evidence="2 5" id="KW-0812">Transmembrane</keyword>
<reference evidence="7 8" key="1">
    <citation type="submission" date="2016-11" db="EMBL/GenBank/DDBJ databases">
        <authorList>
            <person name="Varghese N."/>
            <person name="Submissions S."/>
        </authorList>
    </citation>
    <scope>NUCLEOTIDE SEQUENCE [LARGE SCALE GENOMIC DNA]</scope>
    <source>
        <strain evidence="7 8">DSM 29620</strain>
    </source>
</reference>
<feature type="transmembrane region" description="Helical" evidence="5">
    <location>
        <begin position="150"/>
        <end position="172"/>
    </location>
</feature>
<keyword evidence="3 5" id="KW-1133">Transmembrane helix</keyword>
<accession>A0A1H0GUD2</accession>
<feature type="transmembrane region" description="Helical" evidence="5">
    <location>
        <begin position="35"/>
        <end position="53"/>
    </location>
</feature>
<evidence type="ECO:0000256" key="1">
    <source>
        <dbReference type="ARBA" id="ARBA00004141"/>
    </source>
</evidence>
<feature type="transmembrane region" description="Helical" evidence="5">
    <location>
        <begin position="215"/>
        <end position="236"/>
    </location>
</feature>
<feature type="transmembrane region" description="Helical" evidence="5">
    <location>
        <begin position="248"/>
        <end position="268"/>
    </location>
</feature>
<dbReference type="Proteomes" id="UP000324252">
    <property type="component" value="Unassembled WGS sequence"/>
</dbReference>
<dbReference type="PANTHER" id="PTHR32322">
    <property type="entry name" value="INNER MEMBRANE TRANSPORTER"/>
    <property type="match status" value="1"/>
</dbReference>
<dbReference type="Pfam" id="PF00892">
    <property type="entry name" value="EamA"/>
    <property type="match status" value="2"/>
</dbReference>
<evidence type="ECO:0000256" key="4">
    <source>
        <dbReference type="ARBA" id="ARBA00023136"/>
    </source>
</evidence>
<dbReference type="RefSeq" id="WP_223228008.1">
    <property type="nucleotide sequence ID" value="NZ_FNIO01000003.1"/>
</dbReference>
<dbReference type="InterPro" id="IPR037185">
    <property type="entry name" value="EmrE-like"/>
</dbReference>
<gene>
    <name evidence="7" type="ORF">SAMN05444142_102384</name>
</gene>
<name>A0A1H0GUD2_9RHOB</name>
<evidence type="ECO:0000313" key="8">
    <source>
        <dbReference type="Proteomes" id="UP000324252"/>
    </source>
</evidence>
<keyword evidence="4 5" id="KW-0472">Membrane</keyword>
<evidence type="ECO:0000259" key="6">
    <source>
        <dbReference type="Pfam" id="PF00892"/>
    </source>
</evidence>
<feature type="transmembrane region" description="Helical" evidence="5">
    <location>
        <begin position="65"/>
        <end position="88"/>
    </location>
</feature>
<keyword evidence="8" id="KW-1185">Reference proteome</keyword>
<dbReference type="InterPro" id="IPR050638">
    <property type="entry name" value="AA-Vitamin_Transporters"/>
</dbReference>
<sequence length="304" mass="31875">MRMTLQDWALLFLLSILWGGSFFFVAIAIRDLPPLTVVVLRTGIAALALGAILRMRGEAWPLAGGATGAFLVMGLLNNMIPFSLLFWAQTTIPSGLASILNATTPIFSIVVAHFLLADERMAPNKATGILFGFLGVVVLLRGNVVTGAGIASLGMLACLGAALSYGFASVFGRRFKAMRLSATQVAFGQLVATTAMMLPIVAVTDRPWTLPPPGLPVIAAVLALAIVSTALAYVIFFRILASAGAVNTALVTLLVPVSAILLGTLVLGEELAPRHYAGMGLIAIGLLAIDGRLSGRSRKKRKPL</sequence>
<feature type="transmembrane region" description="Helical" evidence="5">
    <location>
        <begin position="94"/>
        <end position="116"/>
    </location>
</feature>
<evidence type="ECO:0000313" key="7">
    <source>
        <dbReference type="EMBL" id="SHJ91996.1"/>
    </source>
</evidence>
<evidence type="ECO:0000256" key="2">
    <source>
        <dbReference type="ARBA" id="ARBA00022692"/>
    </source>
</evidence>
<dbReference type="SUPFAM" id="SSF103481">
    <property type="entry name" value="Multidrug resistance efflux transporter EmrE"/>
    <property type="match status" value="2"/>
</dbReference>
<proteinExistence type="predicted"/>
<dbReference type="InterPro" id="IPR000620">
    <property type="entry name" value="EamA_dom"/>
</dbReference>
<feature type="domain" description="EamA" evidence="6">
    <location>
        <begin position="153"/>
        <end position="288"/>
    </location>
</feature>
<dbReference type="EMBL" id="FQZZ01000002">
    <property type="protein sequence ID" value="SHJ91996.1"/>
    <property type="molecule type" value="Genomic_DNA"/>
</dbReference>
<protein>
    <submittedName>
        <fullName evidence="7">Threonine/homoserine efflux transporter RhtA</fullName>
    </submittedName>
</protein>
<feature type="transmembrane region" description="Helical" evidence="5">
    <location>
        <begin position="184"/>
        <end position="203"/>
    </location>
</feature>
<organism evidence="7 8">
    <name type="scientific">Lutimaribacter pacificus</name>
    <dbReference type="NCBI Taxonomy" id="391948"/>
    <lineage>
        <taxon>Bacteria</taxon>
        <taxon>Pseudomonadati</taxon>
        <taxon>Pseudomonadota</taxon>
        <taxon>Alphaproteobacteria</taxon>
        <taxon>Rhodobacterales</taxon>
        <taxon>Roseobacteraceae</taxon>
        <taxon>Lutimaribacter</taxon>
    </lineage>
</organism>
<feature type="transmembrane region" description="Helical" evidence="5">
    <location>
        <begin position="128"/>
        <end position="144"/>
    </location>
</feature>
<feature type="transmembrane region" description="Helical" evidence="5">
    <location>
        <begin position="274"/>
        <end position="293"/>
    </location>
</feature>
<feature type="transmembrane region" description="Helical" evidence="5">
    <location>
        <begin position="7"/>
        <end position="29"/>
    </location>
</feature>
<dbReference type="PANTHER" id="PTHR32322:SF9">
    <property type="entry name" value="AMINO-ACID METABOLITE EFFLUX PUMP-RELATED"/>
    <property type="match status" value="1"/>
</dbReference>
<evidence type="ECO:0000256" key="5">
    <source>
        <dbReference type="SAM" id="Phobius"/>
    </source>
</evidence>
<dbReference type="AlphaFoldDB" id="A0A1H0GUD2"/>